<dbReference type="InterPro" id="IPR056746">
    <property type="entry name" value="SPAN_dom"/>
</dbReference>
<dbReference type="OrthoDB" id="8941818at2"/>
<feature type="compositionally biased region" description="Basic and acidic residues" evidence="1">
    <location>
        <begin position="285"/>
        <end position="295"/>
    </location>
</feature>
<proteinExistence type="predicted"/>
<accession>S3IME3</accession>
<evidence type="ECO:0000313" key="3">
    <source>
        <dbReference type="EMBL" id="EPF14998.1"/>
    </source>
</evidence>
<sequence>MAAVNNINAGNEAAFVTAGESVTSRLDDIAKKVLKGRSKTQDTAAALPPGYLPAERSMQRLAMSLQGGSAKHSQNQVRSVLPALMAEGVGPAGVLEGGENRKPARTAAVGPSAKTLARYEHNPVLPTALPTVFPTVLASKDSSGVIISSPERHVKSNKEAGTQQPAKDNEMKPHGIPSSESDRPHEQLSARENIRPHLVNTHLPNAEHTAKDINPGKTLSHARMSSDLLASTASENSANKTQASGRLTYTFSDWGRGHQVNVQMAAHNGTPVVLHPSDSLVQQRLADHSEHHHQGNPEWVFQDEQEKQHPGQHRQSDADEEQA</sequence>
<dbReference type="PATRIC" id="fig|566551.4.peg.3346"/>
<evidence type="ECO:0000259" key="2">
    <source>
        <dbReference type="Pfam" id="PF02510"/>
    </source>
</evidence>
<organism evidence="3 4">
    <name type="scientific">Cedecea davisae DSM 4568</name>
    <dbReference type="NCBI Taxonomy" id="566551"/>
    <lineage>
        <taxon>Bacteria</taxon>
        <taxon>Pseudomonadati</taxon>
        <taxon>Pseudomonadota</taxon>
        <taxon>Gammaproteobacteria</taxon>
        <taxon>Enterobacterales</taxon>
        <taxon>Enterobacteriaceae</taxon>
        <taxon>Cedecea</taxon>
    </lineage>
</organism>
<feature type="region of interest" description="Disordered" evidence="1">
    <location>
        <begin position="147"/>
        <end position="188"/>
    </location>
</feature>
<dbReference type="Proteomes" id="UP000014585">
    <property type="component" value="Unassembled WGS sequence"/>
</dbReference>
<dbReference type="EMBL" id="ATDT01000032">
    <property type="protein sequence ID" value="EPF14998.1"/>
    <property type="molecule type" value="Genomic_DNA"/>
</dbReference>
<dbReference type="AlphaFoldDB" id="S3IME3"/>
<reference evidence="3 4" key="1">
    <citation type="submission" date="2013-04" db="EMBL/GenBank/DDBJ databases">
        <authorList>
            <person name="Weinstock G."/>
            <person name="Sodergren E."/>
            <person name="Lobos E.A."/>
            <person name="Fulton L."/>
            <person name="Fulton R."/>
            <person name="Courtney L."/>
            <person name="Fronick C."/>
            <person name="O'Laughlin M."/>
            <person name="Godfrey J."/>
            <person name="Wilson R.M."/>
            <person name="Miner T."/>
            <person name="Farmer C."/>
            <person name="Delehaunty K."/>
            <person name="Cordes M."/>
            <person name="Minx P."/>
            <person name="Tomlinson C."/>
            <person name="Chen J."/>
            <person name="Wollam A."/>
            <person name="Pepin K.H."/>
            <person name="Palsikar V.B."/>
            <person name="Zhang X."/>
            <person name="Suruliraj S."/>
            <person name="Perna N.T."/>
            <person name="Plunkett G."/>
            <person name="Warren W."/>
            <person name="Mitreva M."/>
            <person name="Mardis E.R."/>
            <person name="Wilson R.K."/>
        </authorList>
    </citation>
    <scope>NUCLEOTIDE SEQUENCE [LARGE SCALE GENOMIC DNA]</scope>
    <source>
        <strain evidence="3 4">DSM 4568</strain>
    </source>
</reference>
<name>S3IME3_9ENTR</name>
<dbReference type="HOGENOM" id="CLU_859683_0_0_6"/>
<dbReference type="Pfam" id="PF02510">
    <property type="entry name" value="SPAN"/>
    <property type="match status" value="1"/>
</dbReference>
<evidence type="ECO:0000256" key="1">
    <source>
        <dbReference type="SAM" id="MobiDB-lite"/>
    </source>
</evidence>
<feature type="compositionally biased region" description="Basic and acidic residues" evidence="1">
    <location>
        <begin position="304"/>
        <end position="317"/>
    </location>
</feature>
<protein>
    <recommendedName>
        <fullName evidence="2">Surface presentation of antigen domain-containing protein</fullName>
    </recommendedName>
</protein>
<feature type="region of interest" description="Disordered" evidence="1">
    <location>
        <begin position="285"/>
        <end position="323"/>
    </location>
</feature>
<dbReference type="STRING" id="566551.HMPREF0201_03666"/>
<feature type="domain" description="Surface presentation of antigen" evidence="2">
    <location>
        <begin position="242"/>
        <end position="321"/>
    </location>
</feature>
<gene>
    <name evidence="3" type="ORF">HMPREF0201_03666</name>
</gene>
<comment type="caution">
    <text evidence="3">The sequence shown here is derived from an EMBL/GenBank/DDBJ whole genome shotgun (WGS) entry which is preliminary data.</text>
</comment>
<dbReference type="RefSeq" id="WP_016537925.1">
    <property type="nucleotide sequence ID" value="NZ_KE161030.1"/>
</dbReference>
<evidence type="ECO:0000313" key="4">
    <source>
        <dbReference type="Proteomes" id="UP000014585"/>
    </source>
</evidence>